<dbReference type="GO" id="GO:0008270">
    <property type="term" value="F:zinc ion binding"/>
    <property type="evidence" value="ECO:0007669"/>
    <property type="project" value="UniProtKB-KW"/>
</dbReference>
<name>A0A016SNP2_9BILA</name>
<keyword evidence="1" id="KW-0862">Zinc</keyword>
<evidence type="ECO:0000256" key="2">
    <source>
        <dbReference type="SAM" id="MobiDB-lite"/>
    </source>
</evidence>
<reference evidence="5" key="1">
    <citation type="journal article" date="2015" name="Nat. Genet.">
        <title>The genome and transcriptome of the zoonotic hookworm Ancylostoma ceylanicum identify infection-specific gene families.</title>
        <authorList>
            <person name="Schwarz E.M."/>
            <person name="Hu Y."/>
            <person name="Antoshechkin I."/>
            <person name="Miller M.M."/>
            <person name="Sternberg P.W."/>
            <person name="Aroian R.V."/>
        </authorList>
    </citation>
    <scope>NUCLEOTIDE SEQUENCE</scope>
    <source>
        <strain evidence="5">HY135</strain>
    </source>
</reference>
<feature type="region of interest" description="Disordered" evidence="2">
    <location>
        <begin position="718"/>
        <end position="758"/>
    </location>
</feature>
<sequence>MGPLTRSGIQRRGCDVGDVAAYRTRQSRTASGSPTALVVLSFRINNEMAQKTAMKRRYDSDHGDSVGSSCGHFHSDSDVEEYIDVETVASGQIRAGHYVDVKTTSSASSLDKTIAGRAPASRPAAKFRSLLASVPVRSTPRITLVGRGRPESSSATLLNTDRSQEHGEQVAGTSSATTSKPKVPILSNDGVGTYVVHKLPLEAMTMSTRALRAIQEDHQVAKMHCEEDQLERVPFSEFTSEKEAKSVPLLTTSEPSTSTATTANPRKKPRSTNLLACPHTQCSSTFSCVDDLVSHLVVFHCQHQFRQRKLTFVTLEKYEAWKTTHERTHEAKMVAYSTEQCEGVAQVRCCCEYSDGFGELSEDRDGRDCGKGKQAVAGCPAHFTATIDNEKKSAVIFGCLAHFHEKKEVPPKRKPASSSRKPPPKKAAQVQCSYCGKWYPSRELMNRHVKASHPTFTRGPSIECGDPSCDVVCDRMSTLCEHVAQEHGREDLIIEEFKFSDASKFRTWKKDVETRTVSKYVLSSSRTRASGVVQSYYLCHLSGYANRTRNPAPALGRMRATKKLGRYCTAFMNTKELKDGTITVHCCLGHFGHGYDVRRLPLPNSVKYEITDLLLKGASTDTVYCTIRSKHSPSERGYYLQRYEVRNIADKLRKQGLLTPKPTGKVILEHVQSTMKSVVRIVGSIEKQDHPVQGIRFQSIRTLGDHGNRGRVVRLPIGKSGDSLEKKPGKAVEQSDFDHTASSATSSATSSGVNQLRDVSPPIIGTSGYVEYHGTSEYGEDDMIVDEGDTVNYFVDEEQHGNLLDVIHSERDSSSNMASKVTPLLMEPQPTGNISFDESMTEIRRRINALQDQKRRTHDANKVKLLLTQIRDLQAQLVRGVPQTTGFLQVTEQEFDGEEDGEDVQYERMSYLSVVANFLLSDFFVAVSFSAIEGDDAVCFEVEVESSEAPTKGGAPVSVEQYEELGFEAEPYEEVVTSGYELHDST</sequence>
<dbReference type="PANTHER" id="PTHR33936">
    <property type="entry name" value="PROTEIN CBG17840"/>
    <property type="match status" value="1"/>
</dbReference>
<feature type="compositionally biased region" description="Low complexity" evidence="2">
    <location>
        <begin position="740"/>
        <end position="751"/>
    </location>
</feature>
<feature type="compositionally biased region" description="Polar residues" evidence="2">
    <location>
        <begin position="151"/>
        <end position="161"/>
    </location>
</feature>
<evidence type="ECO:0000259" key="3">
    <source>
        <dbReference type="PROSITE" id="PS50157"/>
    </source>
</evidence>
<dbReference type="Proteomes" id="UP000024635">
    <property type="component" value="Unassembled WGS sequence"/>
</dbReference>
<feature type="region of interest" description="Disordered" evidence="2">
    <location>
        <begin position="408"/>
        <end position="427"/>
    </location>
</feature>
<evidence type="ECO:0000313" key="4">
    <source>
        <dbReference type="EMBL" id="EYB92318.1"/>
    </source>
</evidence>
<proteinExistence type="predicted"/>
<dbReference type="AlphaFoldDB" id="A0A016SNP2"/>
<feature type="compositionally biased region" description="Polar residues" evidence="2">
    <location>
        <begin position="171"/>
        <end position="180"/>
    </location>
</feature>
<dbReference type="PROSITE" id="PS00028">
    <property type="entry name" value="ZINC_FINGER_C2H2_1"/>
    <property type="match status" value="2"/>
</dbReference>
<dbReference type="EMBL" id="JARK01001531">
    <property type="protein sequence ID" value="EYB92318.1"/>
    <property type="molecule type" value="Genomic_DNA"/>
</dbReference>
<dbReference type="PROSITE" id="PS50157">
    <property type="entry name" value="ZINC_FINGER_C2H2_2"/>
    <property type="match status" value="1"/>
</dbReference>
<evidence type="ECO:0000256" key="1">
    <source>
        <dbReference type="PROSITE-ProRule" id="PRU00042"/>
    </source>
</evidence>
<protein>
    <recommendedName>
        <fullName evidence="3">C2H2-type domain-containing protein</fullName>
    </recommendedName>
</protein>
<feature type="compositionally biased region" description="Low complexity" evidence="2">
    <location>
        <begin position="248"/>
        <end position="263"/>
    </location>
</feature>
<dbReference type="InterPro" id="IPR052797">
    <property type="entry name" value="RegFact_GeneExpr_CellDeath"/>
</dbReference>
<gene>
    <name evidence="4" type="primary">Acey_s0195.g1477</name>
    <name evidence="4" type="synonym">Acey-T20F7.1</name>
    <name evidence="4" type="ORF">Y032_0195g1477</name>
</gene>
<dbReference type="Gene3D" id="3.30.160.60">
    <property type="entry name" value="Classic Zinc Finger"/>
    <property type="match status" value="1"/>
</dbReference>
<keyword evidence="1" id="KW-0863">Zinc-finger</keyword>
<comment type="caution">
    <text evidence="4">The sequence shown here is derived from an EMBL/GenBank/DDBJ whole genome shotgun (WGS) entry which is preliminary data.</text>
</comment>
<feature type="region of interest" description="Disordered" evidence="2">
    <location>
        <begin position="144"/>
        <end position="184"/>
    </location>
</feature>
<feature type="domain" description="C2H2-type" evidence="3">
    <location>
        <begin position="430"/>
        <end position="453"/>
    </location>
</feature>
<feature type="region of interest" description="Disordered" evidence="2">
    <location>
        <begin position="236"/>
        <end position="270"/>
    </location>
</feature>
<keyword evidence="5" id="KW-1185">Reference proteome</keyword>
<dbReference type="PANTHER" id="PTHR33936:SF25">
    <property type="entry name" value="C2H2-TYPE DOMAIN-CONTAINING PROTEIN"/>
    <property type="match status" value="1"/>
</dbReference>
<dbReference type="OrthoDB" id="5874636at2759"/>
<accession>A0A016SNP2</accession>
<dbReference type="SMART" id="SM00355">
    <property type="entry name" value="ZnF_C2H2"/>
    <property type="match status" value="3"/>
</dbReference>
<organism evidence="4 5">
    <name type="scientific">Ancylostoma ceylanicum</name>
    <dbReference type="NCBI Taxonomy" id="53326"/>
    <lineage>
        <taxon>Eukaryota</taxon>
        <taxon>Metazoa</taxon>
        <taxon>Ecdysozoa</taxon>
        <taxon>Nematoda</taxon>
        <taxon>Chromadorea</taxon>
        <taxon>Rhabditida</taxon>
        <taxon>Rhabditina</taxon>
        <taxon>Rhabditomorpha</taxon>
        <taxon>Strongyloidea</taxon>
        <taxon>Ancylostomatidae</taxon>
        <taxon>Ancylostomatinae</taxon>
        <taxon>Ancylostoma</taxon>
    </lineage>
</organism>
<keyword evidence="1" id="KW-0479">Metal-binding</keyword>
<dbReference type="InterPro" id="IPR013087">
    <property type="entry name" value="Znf_C2H2_type"/>
</dbReference>
<evidence type="ECO:0000313" key="5">
    <source>
        <dbReference type="Proteomes" id="UP000024635"/>
    </source>
</evidence>